<feature type="domain" description="Thiaminase-2/PQQC" evidence="2">
    <location>
        <begin position="302"/>
        <end position="515"/>
    </location>
</feature>
<dbReference type="GO" id="GO:0008972">
    <property type="term" value="F:phosphomethylpyrimidine kinase activity"/>
    <property type="evidence" value="ECO:0007669"/>
    <property type="project" value="InterPro"/>
</dbReference>
<evidence type="ECO:0000313" key="5">
    <source>
        <dbReference type="Proteomes" id="UP000038010"/>
    </source>
</evidence>
<dbReference type="FunFam" id="1.20.910.10:FF:000003">
    <property type="entry name" value="Hydroxymethylpyrimidine/phosphomethylpyrimidine kinase THI20"/>
    <property type="match status" value="1"/>
</dbReference>
<dbReference type="Pfam" id="PF03070">
    <property type="entry name" value="TENA_THI-4"/>
    <property type="match status" value="1"/>
</dbReference>
<dbReference type="Proteomes" id="UP000038010">
    <property type="component" value="Unassembled WGS sequence"/>
</dbReference>
<dbReference type="AlphaFoldDB" id="A0A0N1NX22"/>
<dbReference type="Pfam" id="PF08543">
    <property type="entry name" value="Phos_pyr_kin"/>
    <property type="match status" value="1"/>
</dbReference>
<comment type="caution">
    <text evidence="4">The sequence shown here is derived from an EMBL/GenBank/DDBJ whole genome shotgun (WGS) entry which is preliminary data.</text>
</comment>
<gene>
    <name evidence="4" type="ORF">AB675_4344</name>
</gene>
<dbReference type="SUPFAM" id="SSF48613">
    <property type="entry name" value="Heme oxygenase-like"/>
    <property type="match status" value="1"/>
</dbReference>
<dbReference type="VEuPathDB" id="FungiDB:AB675_4344"/>
<keyword evidence="4" id="KW-0418">Kinase</keyword>
<dbReference type="CDD" id="cd19367">
    <property type="entry name" value="TenA_C_ScTHI20-like"/>
    <property type="match status" value="1"/>
</dbReference>
<feature type="compositionally biased region" description="Low complexity" evidence="1">
    <location>
        <begin position="241"/>
        <end position="274"/>
    </location>
</feature>
<proteinExistence type="predicted"/>
<evidence type="ECO:0000259" key="3">
    <source>
        <dbReference type="Pfam" id="PF08543"/>
    </source>
</evidence>
<keyword evidence="5" id="KW-1185">Reference proteome</keyword>
<dbReference type="OrthoDB" id="10028886at2759"/>
<dbReference type="Gene3D" id="1.20.910.10">
    <property type="entry name" value="Heme oxygenase-like"/>
    <property type="match status" value="1"/>
</dbReference>
<dbReference type="EMBL" id="LFJN01000030">
    <property type="protein sequence ID" value="KPI36594.1"/>
    <property type="molecule type" value="Genomic_DNA"/>
</dbReference>
<dbReference type="PANTHER" id="PTHR20858:SF17">
    <property type="entry name" value="HYDROXYMETHYLPYRIMIDINE_PHOSPHOMETHYLPYRIMIDINE KINASE THI20-RELATED"/>
    <property type="match status" value="1"/>
</dbReference>
<evidence type="ECO:0000259" key="2">
    <source>
        <dbReference type="Pfam" id="PF03070"/>
    </source>
</evidence>
<evidence type="ECO:0000256" key="1">
    <source>
        <dbReference type="SAM" id="MobiDB-lite"/>
    </source>
</evidence>
<dbReference type="InterPro" id="IPR004305">
    <property type="entry name" value="Thiaminase-2/PQQC"/>
</dbReference>
<dbReference type="CDD" id="cd01169">
    <property type="entry name" value="HMPP_kinase"/>
    <property type="match status" value="1"/>
</dbReference>
<name>A0A0N1NX22_9EURO</name>
<dbReference type="STRING" id="1664694.A0A0N1NX22"/>
<dbReference type="GO" id="GO:0005829">
    <property type="term" value="C:cytosol"/>
    <property type="evidence" value="ECO:0007669"/>
    <property type="project" value="TreeGrafter"/>
</dbReference>
<feature type="domain" description="Pyridoxamine kinase/Phosphomethylpyrimidine kinase" evidence="3">
    <location>
        <begin position="14"/>
        <end position="227"/>
    </location>
</feature>
<dbReference type="Gene3D" id="3.40.1190.20">
    <property type="match status" value="1"/>
</dbReference>
<dbReference type="GO" id="GO:0008902">
    <property type="term" value="F:hydroxymethylpyrimidine kinase activity"/>
    <property type="evidence" value="ECO:0007669"/>
    <property type="project" value="TreeGrafter"/>
</dbReference>
<dbReference type="InterPro" id="IPR013749">
    <property type="entry name" value="PM/HMP-P_kinase-1"/>
</dbReference>
<evidence type="ECO:0000313" key="4">
    <source>
        <dbReference type="EMBL" id="KPI36594.1"/>
    </source>
</evidence>
<accession>A0A0N1NX22</accession>
<dbReference type="GeneID" id="28736355"/>
<protein>
    <submittedName>
        <fullName evidence="4">Putative hydroxymethylpyrimidine/phosphomethylpyrimidine kinase 2</fullName>
    </submittedName>
</protein>
<dbReference type="InterPro" id="IPR004399">
    <property type="entry name" value="HMP/HMP-P_kinase_dom"/>
</dbReference>
<dbReference type="InterPro" id="IPR016084">
    <property type="entry name" value="Haem_Oase-like_multi-hlx"/>
</dbReference>
<organism evidence="4 5">
    <name type="scientific">Cyphellophora attinorum</name>
    <dbReference type="NCBI Taxonomy" id="1664694"/>
    <lineage>
        <taxon>Eukaryota</taxon>
        <taxon>Fungi</taxon>
        <taxon>Dikarya</taxon>
        <taxon>Ascomycota</taxon>
        <taxon>Pezizomycotina</taxon>
        <taxon>Eurotiomycetes</taxon>
        <taxon>Chaetothyriomycetidae</taxon>
        <taxon>Chaetothyriales</taxon>
        <taxon>Cyphellophoraceae</taxon>
        <taxon>Cyphellophora</taxon>
    </lineage>
</organism>
<feature type="region of interest" description="Disordered" evidence="1">
    <location>
        <begin position="232"/>
        <end position="286"/>
    </location>
</feature>
<dbReference type="SUPFAM" id="SSF53613">
    <property type="entry name" value="Ribokinase-like"/>
    <property type="match status" value="1"/>
</dbReference>
<dbReference type="InterPro" id="IPR029056">
    <property type="entry name" value="Ribokinase-like"/>
</dbReference>
<keyword evidence="4" id="KW-0808">Transferase</keyword>
<dbReference type="PANTHER" id="PTHR20858">
    <property type="entry name" value="PHOSPHOMETHYLPYRIMIDINE KINASE"/>
    <property type="match status" value="1"/>
</dbReference>
<dbReference type="RefSeq" id="XP_017996557.1">
    <property type="nucleotide sequence ID" value="XM_018144475.1"/>
</dbReference>
<reference evidence="4 5" key="1">
    <citation type="submission" date="2015-06" db="EMBL/GenBank/DDBJ databases">
        <title>Draft genome of the ant-associated black yeast Phialophora attae CBS 131958.</title>
        <authorList>
            <person name="Moreno L.F."/>
            <person name="Stielow B.J."/>
            <person name="de Hoog S."/>
            <person name="Vicente V.A."/>
            <person name="Weiss V.A."/>
            <person name="de Vries M."/>
            <person name="Cruz L.M."/>
            <person name="Souza E.M."/>
        </authorList>
    </citation>
    <scope>NUCLEOTIDE SEQUENCE [LARGE SCALE GENOMIC DNA]</scope>
    <source>
        <strain evidence="4 5">CBS 131958</strain>
    </source>
</reference>
<dbReference type="GO" id="GO:0009228">
    <property type="term" value="P:thiamine biosynthetic process"/>
    <property type="evidence" value="ECO:0007669"/>
    <property type="project" value="InterPro"/>
</dbReference>
<sequence length="525" mass="56928">MAATPKVLVIAGSDSSGGAGLEADQRTLAAHQVYAFTATTALTAQNTNGVRDVFVTPPEFVEKQIRAVLEDGFLEQEDHGGCGGVVKIGMLASTDTITSVAKVLDEFEDGHGPGLRIKIVLDPVMVSTSGHQLLPGDAVSNLRRRLLPVTYILTPNIPEALLLLRDAHPDQQFRSPTNLDDLKELARAVRALGPQHVLLKGGHMPLNKAYEKAKTDDEKAVTVDILYPAKYSHNGDTPSITSPTQSAYPPTPTSQSPTPAPTAPSTTSTASASPPSHPCPPTFTKPTTLSSAGPFETYLLSHPSITPLWRKFTQTHPFTTALATNTLPLTTFKHYLIQDYLYLTHFARTYALAAYKAKSITSITANAAIIQHIHTEMSLHLSYCAEEFGISREEIEGTRESSACQAYARYILDVGAAGDLLTLYTALAPCLLGYHAVAQRLYADAKSVREGNRYWKWVENYVAGDYTEAVGRGRAVLEEEARRCGAAFAAGKGGKLDELVEVFREATRLEIGFWEEGAHLPEEEP</sequence>